<feature type="domain" description="ABC transmembrane type-1" evidence="10">
    <location>
        <begin position="408"/>
        <end position="614"/>
    </location>
</feature>
<feature type="transmembrane region" description="Helical" evidence="8">
    <location>
        <begin position="407"/>
        <end position="431"/>
    </location>
</feature>
<accession>A0A3M5D1F1</accession>
<evidence type="ECO:0000256" key="3">
    <source>
        <dbReference type="ARBA" id="ARBA00022448"/>
    </source>
</evidence>
<dbReference type="Gene3D" id="1.10.3720.10">
    <property type="entry name" value="MetI-like"/>
    <property type="match status" value="1"/>
</dbReference>
<evidence type="ECO:0000256" key="6">
    <source>
        <dbReference type="ARBA" id="ARBA00022989"/>
    </source>
</evidence>
<evidence type="ECO:0000256" key="4">
    <source>
        <dbReference type="ARBA" id="ARBA00022475"/>
    </source>
</evidence>
<feature type="compositionally biased region" description="Low complexity" evidence="9">
    <location>
        <begin position="76"/>
        <end position="98"/>
    </location>
</feature>
<feature type="region of interest" description="Disordered" evidence="9">
    <location>
        <begin position="50"/>
        <end position="267"/>
    </location>
</feature>
<feature type="transmembrane region" description="Helical" evidence="8">
    <location>
        <begin position="340"/>
        <end position="361"/>
    </location>
</feature>
<comment type="similarity">
    <text evidence="2">Belongs to the binding-protein-dependent transport system permease family. CysTW subfamily.</text>
</comment>
<feature type="transmembrane region" description="Helical" evidence="8">
    <location>
        <begin position="494"/>
        <end position="514"/>
    </location>
</feature>
<dbReference type="InterPro" id="IPR035906">
    <property type="entry name" value="MetI-like_sf"/>
</dbReference>
<dbReference type="Proteomes" id="UP000270834">
    <property type="component" value="Unassembled WGS sequence"/>
</dbReference>
<comment type="caution">
    <text evidence="11">The sequence shown here is derived from an EMBL/GenBank/DDBJ whole genome shotgun (WGS) entry which is preliminary data.</text>
</comment>
<feature type="region of interest" description="Disordered" evidence="9">
    <location>
        <begin position="283"/>
        <end position="306"/>
    </location>
</feature>
<evidence type="ECO:0000256" key="2">
    <source>
        <dbReference type="ARBA" id="ARBA00007069"/>
    </source>
</evidence>
<proteinExistence type="inferred from homology"/>
<dbReference type="InterPro" id="IPR000515">
    <property type="entry name" value="MetI-like"/>
</dbReference>
<name>A0A3M5D1F1_PSEAI</name>
<dbReference type="AlphaFoldDB" id="A0A3M5D1F1"/>
<comment type="subcellular location">
    <subcellularLocation>
        <location evidence="1 8">Cell membrane</location>
        <topology evidence="1 8">Multi-pass membrane protein</topology>
    </subcellularLocation>
</comment>
<evidence type="ECO:0000256" key="7">
    <source>
        <dbReference type="ARBA" id="ARBA00023136"/>
    </source>
</evidence>
<feature type="transmembrane region" description="Helical" evidence="8">
    <location>
        <begin position="443"/>
        <end position="464"/>
    </location>
</feature>
<keyword evidence="7 8" id="KW-0472">Membrane</keyword>
<sequence>MHPVAHARRFRAAHRGADLPRWPGHHRPAALRAADQYDVPVLCAVPAHERGAEHRLRPQAGRPAQGRDRRARGRDAQAGAHDPVRQAQAAPALRRPAPAGGPGPFAGQAAEAAAARRADGRAGQEAALADATGTGGDHRARRRDLRDGDPRPGRGHDHGPAHRHHAPGLHRADRQPDGHLRDPGEPPGLRVHRQRQPVRRRAGGGRAGPCGDRLPAAGEPDLHRPRHQHPRRGQAHHLRAAAGESDDQRAEAGQPGTRRAQLGPGHRLRHRLPWRPLGVLHQAGLRDDRPGLHGQRRAPRRPADLGPVGVHQLVRRQRRGTAVMKFANSLKKRMPTGRHAVIGVPFLWLFLFFLLPFAIVLKISLAEADVAIPPYTEIFAYADQQLQVLLNLGNYLMLTDDPLYIDAYLGSLKMAFISTLICLLVGYPMAYAIARSSQSSQTVLLLLIMMPTWTAILIRVYAWMGILSNNGLLNSVLMGLGLISEPLTILNTNIAVYIGIVYSYLPFMILPLYANLVKHDPSLLEAASDLGARNFTSFWKITVPLSKNGIIAGCMLVFIPAVGEFVIPELLGGPETLMIGKVLWQEFFNNRDWPVASALAVVMLAILIIPIILFNKNQAKELEGKV</sequence>
<evidence type="ECO:0000256" key="8">
    <source>
        <dbReference type="RuleBase" id="RU363032"/>
    </source>
</evidence>
<keyword evidence="4" id="KW-1003">Cell membrane</keyword>
<feature type="transmembrane region" description="Helical" evidence="8">
    <location>
        <begin position="593"/>
        <end position="614"/>
    </location>
</feature>
<evidence type="ECO:0000259" key="10">
    <source>
        <dbReference type="PROSITE" id="PS50928"/>
    </source>
</evidence>
<dbReference type="PANTHER" id="PTHR42929">
    <property type="entry name" value="INNER MEMBRANE ABC TRANSPORTER PERMEASE PROTEIN YDCU-RELATED-RELATED"/>
    <property type="match status" value="1"/>
</dbReference>
<evidence type="ECO:0000256" key="1">
    <source>
        <dbReference type="ARBA" id="ARBA00004651"/>
    </source>
</evidence>
<feature type="compositionally biased region" description="Basic residues" evidence="9">
    <location>
        <begin position="224"/>
        <end position="239"/>
    </location>
</feature>
<keyword evidence="5 8" id="KW-0812">Transmembrane</keyword>
<evidence type="ECO:0000313" key="11">
    <source>
        <dbReference type="EMBL" id="RMS43782.1"/>
    </source>
</evidence>
<dbReference type="Pfam" id="PF00528">
    <property type="entry name" value="BPD_transp_1"/>
    <property type="match status" value="1"/>
</dbReference>
<feature type="compositionally biased region" description="Low complexity" evidence="9">
    <location>
        <begin position="123"/>
        <end position="132"/>
    </location>
</feature>
<dbReference type="FunFam" id="1.10.3720.10:FF:000043">
    <property type="entry name" value="Putrescine ABC transporter permease PotH"/>
    <property type="match status" value="1"/>
</dbReference>
<evidence type="ECO:0000313" key="12">
    <source>
        <dbReference type="Proteomes" id="UP000270834"/>
    </source>
</evidence>
<evidence type="ECO:0000256" key="9">
    <source>
        <dbReference type="SAM" id="MobiDB-lite"/>
    </source>
</evidence>
<organism evidence="11 12">
    <name type="scientific">Pseudomonas aeruginosa</name>
    <dbReference type="NCBI Taxonomy" id="287"/>
    <lineage>
        <taxon>Bacteria</taxon>
        <taxon>Pseudomonadati</taxon>
        <taxon>Pseudomonadota</taxon>
        <taxon>Gammaproteobacteria</taxon>
        <taxon>Pseudomonadales</taxon>
        <taxon>Pseudomonadaceae</taxon>
        <taxon>Pseudomonas</taxon>
    </lineage>
</organism>
<dbReference type="SUPFAM" id="SSF161098">
    <property type="entry name" value="MetI-like"/>
    <property type="match status" value="1"/>
</dbReference>
<gene>
    <name evidence="11" type="ORF">ALP65_04305</name>
</gene>
<dbReference type="GO" id="GO:0005886">
    <property type="term" value="C:plasma membrane"/>
    <property type="evidence" value="ECO:0007669"/>
    <property type="project" value="UniProtKB-SubCell"/>
</dbReference>
<dbReference type="PROSITE" id="PS50928">
    <property type="entry name" value="ABC_TM1"/>
    <property type="match status" value="1"/>
</dbReference>
<keyword evidence="3 8" id="KW-0813">Transport</keyword>
<evidence type="ECO:0000256" key="5">
    <source>
        <dbReference type="ARBA" id="ARBA00022692"/>
    </source>
</evidence>
<dbReference type="EMBL" id="RBSQ01001478">
    <property type="protein sequence ID" value="RMS43782.1"/>
    <property type="molecule type" value="Genomic_DNA"/>
</dbReference>
<dbReference type="GO" id="GO:0055085">
    <property type="term" value="P:transmembrane transport"/>
    <property type="evidence" value="ECO:0007669"/>
    <property type="project" value="InterPro"/>
</dbReference>
<protein>
    <recommendedName>
        <fullName evidence="10">ABC transmembrane type-1 domain-containing protein</fullName>
    </recommendedName>
</protein>
<feature type="compositionally biased region" description="Basic and acidic residues" evidence="9">
    <location>
        <begin position="144"/>
        <end position="160"/>
    </location>
</feature>
<feature type="transmembrane region" description="Helical" evidence="8">
    <location>
        <begin position="550"/>
        <end position="573"/>
    </location>
</feature>
<feature type="compositionally biased region" description="Basic residues" evidence="9">
    <location>
        <begin position="190"/>
        <end position="203"/>
    </location>
</feature>
<dbReference type="CDD" id="cd06261">
    <property type="entry name" value="TM_PBP2"/>
    <property type="match status" value="1"/>
</dbReference>
<feature type="compositionally biased region" description="Basic and acidic residues" evidence="9">
    <location>
        <begin position="170"/>
        <end position="184"/>
    </location>
</feature>
<keyword evidence="6 8" id="KW-1133">Transmembrane helix</keyword>
<dbReference type="PANTHER" id="PTHR42929:SF3">
    <property type="entry name" value="PUTRESCINE TRANSPORT SYSTEM PERMEASE PROTEIN POTH"/>
    <property type="match status" value="1"/>
</dbReference>
<reference evidence="11 12" key="1">
    <citation type="submission" date="2018-08" db="EMBL/GenBank/DDBJ databases">
        <title>Recombination of ecologically and evolutionarily significant loci maintains genetic cohesion in the Pseudomonas syringae species complex.</title>
        <authorList>
            <person name="Dillon M."/>
            <person name="Thakur S."/>
            <person name="Almeida R.N.D."/>
            <person name="Weir B.S."/>
            <person name="Guttman D.S."/>
        </authorList>
    </citation>
    <scope>NUCLEOTIDE SEQUENCE [LARGE SCALE GENOMIC DNA]</scope>
    <source>
        <strain evidence="11 12">ICMP 7846</strain>
    </source>
</reference>